<dbReference type="AlphaFoldDB" id="A0A1Y6K2B5"/>
<evidence type="ECO:0000259" key="7">
    <source>
        <dbReference type="PROSITE" id="PS51736"/>
    </source>
</evidence>
<proteinExistence type="inferred from homology"/>
<dbReference type="GO" id="GO:0003677">
    <property type="term" value="F:DNA binding"/>
    <property type="evidence" value="ECO:0007669"/>
    <property type="project" value="UniProtKB-KW"/>
</dbReference>
<evidence type="ECO:0000256" key="1">
    <source>
        <dbReference type="ARBA" id="ARBA00009913"/>
    </source>
</evidence>
<evidence type="ECO:0000256" key="6">
    <source>
        <dbReference type="PROSITE-ProRule" id="PRU10137"/>
    </source>
</evidence>
<name>A0A1Y6K2B5_9LACO</name>
<dbReference type="InterPro" id="IPR009057">
    <property type="entry name" value="Homeodomain-like_sf"/>
</dbReference>
<dbReference type="EMBL" id="LT854705">
    <property type="protein sequence ID" value="SMS15522.1"/>
    <property type="molecule type" value="Genomic_DNA"/>
</dbReference>
<dbReference type="GO" id="GO:0015074">
    <property type="term" value="P:DNA integration"/>
    <property type="evidence" value="ECO:0007669"/>
    <property type="project" value="UniProtKB-KW"/>
</dbReference>
<comment type="similarity">
    <text evidence="1">Belongs to the site-specific recombinase resolvase family.</text>
</comment>
<feature type="domain" description="Resolvase/invertase-type recombinase catalytic" evidence="7">
    <location>
        <begin position="1"/>
        <end position="141"/>
    </location>
</feature>
<dbReference type="PANTHER" id="PTHR30461:SF26">
    <property type="entry name" value="RESOLVASE HOMOLOG YNEB"/>
    <property type="match status" value="1"/>
</dbReference>
<evidence type="ECO:0000313" key="9">
    <source>
        <dbReference type="Proteomes" id="UP000195412"/>
    </source>
</evidence>
<dbReference type="Pfam" id="PF02796">
    <property type="entry name" value="HTH_7"/>
    <property type="match status" value="1"/>
</dbReference>
<dbReference type="GO" id="GO:0000150">
    <property type="term" value="F:DNA strand exchange activity"/>
    <property type="evidence" value="ECO:0007669"/>
    <property type="project" value="InterPro"/>
</dbReference>
<dbReference type="PROSITE" id="PS51736">
    <property type="entry name" value="RECOMBINASES_3"/>
    <property type="match status" value="1"/>
</dbReference>
<evidence type="ECO:0000256" key="4">
    <source>
        <dbReference type="ARBA" id="ARBA00023172"/>
    </source>
</evidence>
<keyword evidence="2" id="KW-0229">DNA integration</keyword>
<sequence>MKFGYARVSSKDQNLTRQMNSLTKAGCEQIYSEKASGKNLNRPQLQELLNTIHMKDEVIVEDLDRLGRNNRELTQTMRAIQDKGATFTALSLPTFDGIADPNLRALLNNLVIEIYKYQAEAERQKIRERQREGIDLAKQRGVYQGRPKKYSKHSHDRSGRFLYQQVLEMLDQGIGPSAIARKVGVSRSTIYRIKGARKEGTVNAE</sequence>
<dbReference type="Gene3D" id="3.40.50.1390">
    <property type="entry name" value="Resolvase, N-terminal catalytic domain"/>
    <property type="match status" value="1"/>
</dbReference>
<organism evidence="8 9">
    <name type="scientific">Levilactobacillus zymae</name>
    <dbReference type="NCBI Taxonomy" id="267363"/>
    <lineage>
        <taxon>Bacteria</taxon>
        <taxon>Bacillati</taxon>
        <taxon>Bacillota</taxon>
        <taxon>Bacilli</taxon>
        <taxon>Lactobacillales</taxon>
        <taxon>Lactobacillaceae</taxon>
        <taxon>Levilactobacillus</taxon>
    </lineage>
</organism>
<dbReference type="InterPro" id="IPR036162">
    <property type="entry name" value="Resolvase-like_N_sf"/>
</dbReference>
<feature type="active site" description="O-(5'-phospho-DNA)-serine intermediate" evidence="5 6">
    <location>
        <position position="9"/>
    </location>
</feature>
<dbReference type="RefSeq" id="WP_087742726.1">
    <property type="nucleotide sequence ID" value="NZ_LT854705.1"/>
</dbReference>
<dbReference type="SUPFAM" id="SSF53041">
    <property type="entry name" value="Resolvase-like"/>
    <property type="match status" value="1"/>
</dbReference>
<gene>
    <name evidence="8" type="ORF">LZ3411_2472</name>
</gene>
<evidence type="ECO:0000256" key="3">
    <source>
        <dbReference type="ARBA" id="ARBA00023125"/>
    </source>
</evidence>
<protein>
    <submittedName>
        <fullName evidence="8">Site-specific recombinase, DNA invertase Pin related protein</fullName>
    </submittedName>
</protein>
<dbReference type="CDD" id="cd03768">
    <property type="entry name" value="SR_ResInv"/>
    <property type="match status" value="1"/>
</dbReference>
<dbReference type="SUPFAM" id="SSF46689">
    <property type="entry name" value="Homeodomain-like"/>
    <property type="match status" value="1"/>
</dbReference>
<dbReference type="PROSITE" id="PS00397">
    <property type="entry name" value="RECOMBINASES_1"/>
    <property type="match status" value="1"/>
</dbReference>
<dbReference type="InterPro" id="IPR006118">
    <property type="entry name" value="Recombinase_CS"/>
</dbReference>
<evidence type="ECO:0000313" key="8">
    <source>
        <dbReference type="EMBL" id="SMS15522.1"/>
    </source>
</evidence>
<dbReference type="PANTHER" id="PTHR30461">
    <property type="entry name" value="DNA-INVERTASE FROM LAMBDOID PROPHAGE"/>
    <property type="match status" value="1"/>
</dbReference>
<evidence type="ECO:0000256" key="5">
    <source>
        <dbReference type="PIRSR" id="PIRSR606118-50"/>
    </source>
</evidence>
<dbReference type="InterPro" id="IPR050639">
    <property type="entry name" value="SSR_resolvase"/>
</dbReference>
<dbReference type="KEGG" id="lzy:LZ3411_2472"/>
<keyword evidence="4" id="KW-0233">DNA recombination</keyword>
<reference evidence="9" key="1">
    <citation type="submission" date="2017-05" db="EMBL/GenBank/DDBJ databases">
        <authorList>
            <person name="Papadimitriou K."/>
        </authorList>
    </citation>
    <scope>NUCLEOTIDE SEQUENCE [LARGE SCALE GENOMIC DNA]</scope>
    <source>
        <strain evidence="9">ACA-DC 3411</strain>
    </source>
</reference>
<dbReference type="Proteomes" id="UP000195412">
    <property type="component" value="Chromosome I"/>
</dbReference>
<dbReference type="Pfam" id="PF00239">
    <property type="entry name" value="Resolvase"/>
    <property type="match status" value="1"/>
</dbReference>
<evidence type="ECO:0000256" key="2">
    <source>
        <dbReference type="ARBA" id="ARBA00022908"/>
    </source>
</evidence>
<dbReference type="InterPro" id="IPR006119">
    <property type="entry name" value="Resolv_N"/>
</dbReference>
<accession>A0A1Y6K2B5</accession>
<dbReference type="SMART" id="SM00857">
    <property type="entry name" value="Resolvase"/>
    <property type="match status" value="1"/>
</dbReference>
<dbReference type="InterPro" id="IPR006120">
    <property type="entry name" value="Resolvase_HTH_dom"/>
</dbReference>
<keyword evidence="3" id="KW-0238">DNA-binding</keyword>
<dbReference type="Gene3D" id="1.10.10.60">
    <property type="entry name" value="Homeodomain-like"/>
    <property type="match status" value="1"/>
</dbReference>